<accession>A0A8K0WJ36</accession>
<sequence length="516" mass="58502">MTWVEFLAGLGATYAFFWAWLQLTQDAREPKAVSTSIPFLSPILSMVYHSMGFYSHMRDLYPRLPIYTLRIPGVRLYVINSANLIPAVQKQWRTLLFPPIQARAAKTAMGASKEALDILCHDMVTDEGFVPKFIKKIYPTLSSGPALNDLNQKATQVLIDTMARFAIQGPAIVNLNEFVTEQIFYATTDGIYGPKNPMRDPDNYSAWLKYHPAIMFMMLDILPLSLFKSSIQGREHLVRSFERYNDEKGYTSGSVFIQRWMDHFQSFGLSKNDIARFHVGGLFALVANTSPTAFWMTYRVFSNPETLEDCRSEVSKAVTKKDDVYTLDSSIIKNSCPILVSTFQEVFRVHGMGNSVRVASEDYMLDNQYLIKRGGLIMIPGRVQHSDRDIWGDSWSEFNHQRFLRTQSTSTKRPNPVAFRGFGGGTSLCPGRHFATAEILLLAAMLIMRFDMHPLSGKWALPSRDKSSQAEAMEQPDEDVKVKLIPRAGGDKEWRIAFSDSAEPHITAEDERNESH</sequence>
<evidence type="ECO:0000256" key="2">
    <source>
        <dbReference type="ARBA" id="ARBA00004685"/>
    </source>
</evidence>
<comment type="cofactor">
    <cofactor evidence="1 7">
        <name>heme</name>
        <dbReference type="ChEBI" id="CHEBI:30413"/>
    </cofactor>
</comment>
<dbReference type="GO" id="GO:0020037">
    <property type="term" value="F:heme binding"/>
    <property type="evidence" value="ECO:0007669"/>
    <property type="project" value="InterPro"/>
</dbReference>
<dbReference type="GO" id="GO:0016705">
    <property type="term" value="F:oxidoreductase activity, acting on paired donors, with incorporation or reduction of molecular oxygen"/>
    <property type="evidence" value="ECO:0007669"/>
    <property type="project" value="InterPro"/>
</dbReference>
<keyword evidence="4 7" id="KW-0479">Metal-binding</keyword>
<evidence type="ECO:0000256" key="3">
    <source>
        <dbReference type="ARBA" id="ARBA00010617"/>
    </source>
</evidence>
<comment type="caution">
    <text evidence="8">The sequence shown here is derived from an EMBL/GenBank/DDBJ whole genome shotgun (WGS) entry which is preliminary data.</text>
</comment>
<proteinExistence type="inferred from homology"/>
<dbReference type="Gene3D" id="1.10.630.10">
    <property type="entry name" value="Cytochrome P450"/>
    <property type="match status" value="1"/>
</dbReference>
<evidence type="ECO:0000256" key="6">
    <source>
        <dbReference type="ARBA" id="ARBA00023033"/>
    </source>
</evidence>
<dbReference type="SUPFAM" id="SSF48264">
    <property type="entry name" value="Cytochrome P450"/>
    <property type="match status" value="1"/>
</dbReference>
<keyword evidence="6" id="KW-0560">Oxidoreductase</keyword>
<dbReference type="InterPro" id="IPR001128">
    <property type="entry name" value="Cyt_P450"/>
</dbReference>
<comment type="pathway">
    <text evidence="2">Mycotoxin biosynthesis.</text>
</comment>
<dbReference type="GO" id="GO:0005506">
    <property type="term" value="F:iron ion binding"/>
    <property type="evidence" value="ECO:0007669"/>
    <property type="project" value="InterPro"/>
</dbReference>
<dbReference type="PANTHER" id="PTHR47582">
    <property type="entry name" value="P450, PUTATIVE (EUROFUNG)-RELATED"/>
    <property type="match status" value="1"/>
</dbReference>
<keyword evidence="6" id="KW-0503">Monooxygenase</keyword>
<keyword evidence="9" id="KW-1185">Reference proteome</keyword>
<dbReference type="PRINTS" id="PR00465">
    <property type="entry name" value="EP450IV"/>
</dbReference>
<dbReference type="PANTHER" id="PTHR47582:SF1">
    <property type="entry name" value="P450, PUTATIVE (EUROFUNG)-RELATED"/>
    <property type="match status" value="1"/>
</dbReference>
<dbReference type="InterPro" id="IPR002403">
    <property type="entry name" value="Cyt_P450_E_grp-IV"/>
</dbReference>
<feature type="binding site" description="axial binding residue" evidence="7">
    <location>
        <position position="429"/>
    </location>
    <ligand>
        <name>heme</name>
        <dbReference type="ChEBI" id="CHEBI:30413"/>
    </ligand>
    <ligandPart>
        <name>Fe</name>
        <dbReference type="ChEBI" id="CHEBI:18248"/>
    </ligandPart>
</feature>
<dbReference type="InterPro" id="IPR053007">
    <property type="entry name" value="CYP450_monoxygenase_sec-met"/>
</dbReference>
<evidence type="ECO:0000256" key="1">
    <source>
        <dbReference type="ARBA" id="ARBA00001971"/>
    </source>
</evidence>
<comment type="similarity">
    <text evidence="3">Belongs to the cytochrome P450 family.</text>
</comment>
<protein>
    <submittedName>
        <fullName evidence="8">Cytochrome P450</fullName>
    </submittedName>
</protein>
<evidence type="ECO:0000256" key="4">
    <source>
        <dbReference type="ARBA" id="ARBA00022723"/>
    </source>
</evidence>
<gene>
    <name evidence="8" type="ORF">B0I35DRAFT_484872</name>
</gene>
<keyword evidence="7" id="KW-0349">Heme</keyword>
<dbReference type="GO" id="GO:0004497">
    <property type="term" value="F:monooxygenase activity"/>
    <property type="evidence" value="ECO:0007669"/>
    <property type="project" value="UniProtKB-KW"/>
</dbReference>
<organism evidence="8 9">
    <name type="scientific">Stachybotrys elegans</name>
    <dbReference type="NCBI Taxonomy" id="80388"/>
    <lineage>
        <taxon>Eukaryota</taxon>
        <taxon>Fungi</taxon>
        <taxon>Dikarya</taxon>
        <taxon>Ascomycota</taxon>
        <taxon>Pezizomycotina</taxon>
        <taxon>Sordariomycetes</taxon>
        <taxon>Hypocreomycetidae</taxon>
        <taxon>Hypocreales</taxon>
        <taxon>Stachybotryaceae</taxon>
        <taxon>Stachybotrys</taxon>
    </lineage>
</organism>
<dbReference type="AlphaFoldDB" id="A0A8K0WJ36"/>
<reference evidence="8" key="1">
    <citation type="journal article" date="2021" name="Nat. Commun.">
        <title>Genetic determinants of endophytism in the Arabidopsis root mycobiome.</title>
        <authorList>
            <person name="Mesny F."/>
            <person name="Miyauchi S."/>
            <person name="Thiergart T."/>
            <person name="Pickel B."/>
            <person name="Atanasova L."/>
            <person name="Karlsson M."/>
            <person name="Huettel B."/>
            <person name="Barry K.W."/>
            <person name="Haridas S."/>
            <person name="Chen C."/>
            <person name="Bauer D."/>
            <person name="Andreopoulos W."/>
            <person name="Pangilinan J."/>
            <person name="LaButti K."/>
            <person name="Riley R."/>
            <person name="Lipzen A."/>
            <person name="Clum A."/>
            <person name="Drula E."/>
            <person name="Henrissat B."/>
            <person name="Kohler A."/>
            <person name="Grigoriev I.V."/>
            <person name="Martin F.M."/>
            <person name="Hacquard S."/>
        </authorList>
    </citation>
    <scope>NUCLEOTIDE SEQUENCE</scope>
    <source>
        <strain evidence="8">MPI-CAGE-CH-0235</strain>
    </source>
</reference>
<dbReference type="Pfam" id="PF00067">
    <property type="entry name" value="p450"/>
    <property type="match status" value="1"/>
</dbReference>
<dbReference type="Proteomes" id="UP000813444">
    <property type="component" value="Unassembled WGS sequence"/>
</dbReference>
<evidence type="ECO:0000313" key="9">
    <source>
        <dbReference type="Proteomes" id="UP000813444"/>
    </source>
</evidence>
<keyword evidence="5 7" id="KW-0408">Iron</keyword>
<evidence type="ECO:0000256" key="7">
    <source>
        <dbReference type="PIRSR" id="PIRSR602403-1"/>
    </source>
</evidence>
<evidence type="ECO:0000313" key="8">
    <source>
        <dbReference type="EMBL" id="KAH7303800.1"/>
    </source>
</evidence>
<dbReference type="OrthoDB" id="4917114at2759"/>
<evidence type="ECO:0000256" key="5">
    <source>
        <dbReference type="ARBA" id="ARBA00023004"/>
    </source>
</evidence>
<dbReference type="InterPro" id="IPR036396">
    <property type="entry name" value="Cyt_P450_sf"/>
</dbReference>
<name>A0A8K0WJ36_9HYPO</name>
<dbReference type="EMBL" id="JAGPNK010000028">
    <property type="protein sequence ID" value="KAH7303800.1"/>
    <property type="molecule type" value="Genomic_DNA"/>
</dbReference>
<dbReference type="CDD" id="cd11040">
    <property type="entry name" value="CYP7_CYP8-like"/>
    <property type="match status" value="1"/>
</dbReference>